<dbReference type="InterPro" id="IPR011110">
    <property type="entry name" value="Reg_prop"/>
</dbReference>
<dbReference type="AlphaFoldDB" id="A0A327NF01"/>
<comment type="caution">
    <text evidence="9">The sequence shown here is derived from an EMBL/GenBank/DDBJ whole genome shotgun (WGS) entry which is preliminary data.</text>
</comment>
<proteinExistence type="predicted"/>
<dbReference type="Pfam" id="PF00512">
    <property type="entry name" value="HisKA"/>
    <property type="match status" value="1"/>
</dbReference>
<accession>A0A327NF01</accession>
<comment type="catalytic activity">
    <reaction evidence="1">
        <text>ATP + protein L-histidine = ADP + protein N-phospho-L-histidine.</text>
        <dbReference type="EC" id="2.7.13.3"/>
    </reaction>
</comment>
<protein>
    <recommendedName>
        <fullName evidence="2">histidine kinase</fullName>
        <ecNumber evidence="2">2.7.13.3</ecNumber>
    </recommendedName>
</protein>
<evidence type="ECO:0000256" key="6">
    <source>
        <dbReference type="SAM" id="MobiDB-lite"/>
    </source>
</evidence>
<dbReference type="InterPro" id="IPR004358">
    <property type="entry name" value="Sig_transdc_His_kin-like_C"/>
</dbReference>
<dbReference type="Gene3D" id="2.130.10.10">
    <property type="entry name" value="YVTN repeat-like/Quinoprotein amine dehydrogenase"/>
    <property type="match status" value="1"/>
</dbReference>
<name>A0A327NF01_9BACT</name>
<dbReference type="FunFam" id="3.30.565.10:FF:000006">
    <property type="entry name" value="Sensor histidine kinase WalK"/>
    <property type="match status" value="1"/>
</dbReference>
<evidence type="ECO:0000256" key="3">
    <source>
        <dbReference type="ARBA" id="ARBA00022553"/>
    </source>
</evidence>
<dbReference type="CDD" id="cd00082">
    <property type="entry name" value="HisKA"/>
    <property type="match status" value="1"/>
</dbReference>
<dbReference type="RefSeq" id="WP_111340665.1">
    <property type="nucleotide sequence ID" value="NZ_QLII01000001.1"/>
</dbReference>
<dbReference type="SUPFAM" id="SSF47384">
    <property type="entry name" value="Homodimeric domain of signal transducing histidine kinase"/>
    <property type="match status" value="1"/>
</dbReference>
<dbReference type="OrthoDB" id="9797097at2"/>
<feature type="domain" description="Histidine kinase" evidence="8">
    <location>
        <begin position="572"/>
        <end position="791"/>
    </location>
</feature>
<evidence type="ECO:0000313" key="9">
    <source>
        <dbReference type="EMBL" id="RAI73792.1"/>
    </source>
</evidence>
<dbReference type="EC" id="2.7.13.3" evidence="2"/>
<organism evidence="9 10">
    <name type="scientific">Spirosoma telluris</name>
    <dbReference type="NCBI Taxonomy" id="2183553"/>
    <lineage>
        <taxon>Bacteria</taxon>
        <taxon>Pseudomonadati</taxon>
        <taxon>Bacteroidota</taxon>
        <taxon>Cytophagia</taxon>
        <taxon>Cytophagales</taxon>
        <taxon>Cytophagaceae</taxon>
        <taxon>Spirosoma</taxon>
    </lineage>
</organism>
<dbReference type="SMART" id="SM00388">
    <property type="entry name" value="HisKA"/>
    <property type="match status" value="1"/>
</dbReference>
<dbReference type="InterPro" id="IPR003594">
    <property type="entry name" value="HATPase_dom"/>
</dbReference>
<keyword evidence="5" id="KW-0418">Kinase</keyword>
<evidence type="ECO:0000256" key="4">
    <source>
        <dbReference type="ARBA" id="ARBA00022679"/>
    </source>
</evidence>
<keyword evidence="4" id="KW-0808">Transferase</keyword>
<reference evidence="9 10" key="1">
    <citation type="submission" date="2018-06" db="EMBL/GenBank/DDBJ databases">
        <title>Spirosoma sp. HMF3257 Genome sequencing and assembly.</title>
        <authorList>
            <person name="Kang H."/>
            <person name="Cha I."/>
            <person name="Kim H."/>
            <person name="Kang J."/>
            <person name="Joh K."/>
        </authorList>
    </citation>
    <scope>NUCLEOTIDE SEQUENCE [LARGE SCALE GENOMIC DNA]</scope>
    <source>
        <strain evidence="9 10">HMF3257</strain>
    </source>
</reference>
<dbReference type="Pfam" id="PF02518">
    <property type="entry name" value="HATPase_c"/>
    <property type="match status" value="1"/>
</dbReference>
<dbReference type="SMART" id="SM00387">
    <property type="entry name" value="HATPase_c"/>
    <property type="match status" value="1"/>
</dbReference>
<dbReference type="InterPro" id="IPR036890">
    <property type="entry name" value="HATPase_C_sf"/>
</dbReference>
<dbReference type="Gene3D" id="2.60.40.10">
    <property type="entry name" value="Immunoglobulins"/>
    <property type="match status" value="1"/>
</dbReference>
<keyword evidence="10" id="KW-1185">Reference proteome</keyword>
<dbReference type="InterPro" id="IPR013783">
    <property type="entry name" value="Ig-like_fold"/>
</dbReference>
<feature type="transmembrane region" description="Helical" evidence="7">
    <location>
        <begin position="511"/>
        <end position="529"/>
    </location>
</feature>
<sequence>MTLLNPNTEKFQSFPLSQPSYFTHIPKFVSDAQGNTYFYHSNALFRFSETAGIQKIPQFIGSSRYLSFYIDRSNVFWVGTNGHGVHKFDLTANQFERYPYRANFHTDLFAEHLGVQVSHLPGFNNFDHAYYFRQTIDHQNHMLFNIGKGEFYQIDLQTKQLTKFPTPPRLDATSSKPAPLATDTHGGKWTVSESVLYRYNEQLRNWIPKLNLSMISSNIMEFVIDKQALWLATEMSGLLRVDGNTLAIHHYISQPGDTTSLSSNVLNCLSTDPLNPTILWIGTFGSGLCRFDKRTGKCHRFTTKDGLPNNVIYSVVPDRLGSLWLGTNKGLCRFNRQTFTIKNYTTEDGLMANEFNRYHILHLPNDRIFLGGIEGITAFNPALVKNDTFQPVVELTGLQINNKEIKPSATSLLGELPIHTLKELTLAHDQNYLNVEFAALQFNKEKKIKYRYRMIGLDKGWIVVNSPMAIYTDLKPGDYTLVINASNSSGIWSKYRRRLKIIIQPPFWATWWAYGLYGVLIVALIYGLLRAYTNRLRLKQFVILKQNEVELTIKEAQQLKDINEMKTRFFTNITHEFKTPLTLIMAPTNYLINELGQTKYARQLASIEQNSNQLLRLINQLLDLSKIEAKAMRVYESQGNPGIFIGQILDSFIELANQKDIQLIYQNQTTNDYVFDASLLERIIYNLVSNALKFTKEHGIVTVQLYASDGITVVVADNGVGIPPEKLASVFERFVQADASSTRQHEGTGIGLALVKELVDLQHGHIRIDSEVDPIKGQQGTTVTLQLPYRLVESAEPTSLPVMDIMANMTASQSGSAPIILLVEDNPEMATLIIDCLPAHYQFIWAKNGVEG</sequence>
<evidence type="ECO:0000313" key="10">
    <source>
        <dbReference type="Proteomes" id="UP000249016"/>
    </source>
</evidence>
<keyword evidence="7" id="KW-1133">Transmembrane helix</keyword>
<feature type="region of interest" description="Disordered" evidence="6">
    <location>
        <begin position="165"/>
        <end position="184"/>
    </location>
</feature>
<dbReference type="InterPro" id="IPR003661">
    <property type="entry name" value="HisK_dim/P_dom"/>
</dbReference>
<evidence type="ECO:0000256" key="5">
    <source>
        <dbReference type="ARBA" id="ARBA00022777"/>
    </source>
</evidence>
<evidence type="ECO:0000259" key="8">
    <source>
        <dbReference type="PROSITE" id="PS50109"/>
    </source>
</evidence>
<evidence type="ECO:0000256" key="2">
    <source>
        <dbReference type="ARBA" id="ARBA00012438"/>
    </source>
</evidence>
<evidence type="ECO:0000256" key="1">
    <source>
        <dbReference type="ARBA" id="ARBA00000085"/>
    </source>
</evidence>
<dbReference type="PANTHER" id="PTHR43547:SF2">
    <property type="entry name" value="HYBRID SIGNAL TRANSDUCTION HISTIDINE KINASE C"/>
    <property type="match status" value="1"/>
</dbReference>
<keyword evidence="7" id="KW-0812">Transmembrane</keyword>
<dbReference type="SUPFAM" id="SSF63829">
    <property type="entry name" value="Calcium-dependent phosphotriesterase"/>
    <property type="match status" value="1"/>
</dbReference>
<evidence type="ECO:0000256" key="7">
    <source>
        <dbReference type="SAM" id="Phobius"/>
    </source>
</evidence>
<keyword evidence="7" id="KW-0472">Membrane</keyword>
<dbReference type="InterPro" id="IPR005467">
    <property type="entry name" value="His_kinase_dom"/>
</dbReference>
<dbReference type="InterPro" id="IPR015943">
    <property type="entry name" value="WD40/YVTN_repeat-like_dom_sf"/>
</dbReference>
<dbReference type="PROSITE" id="PS50109">
    <property type="entry name" value="HIS_KIN"/>
    <property type="match status" value="1"/>
</dbReference>
<dbReference type="Gene3D" id="1.10.287.130">
    <property type="match status" value="1"/>
</dbReference>
<keyword evidence="3" id="KW-0597">Phosphoprotein</keyword>
<dbReference type="InterPro" id="IPR036097">
    <property type="entry name" value="HisK_dim/P_sf"/>
</dbReference>
<gene>
    <name evidence="9" type="ORF">HMF3257_04105</name>
</gene>
<dbReference type="PANTHER" id="PTHR43547">
    <property type="entry name" value="TWO-COMPONENT HISTIDINE KINASE"/>
    <property type="match status" value="1"/>
</dbReference>
<dbReference type="GO" id="GO:0000155">
    <property type="term" value="F:phosphorelay sensor kinase activity"/>
    <property type="evidence" value="ECO:0007669"/>
    <property type="project" value="InterPro"/>
</dbReference>
<dbReference type="Pfam" id="PF07495">
    <property type="entry name" value="Y_Y_Y"/>
    <property type="match status" value="1"/>
</dbReference>
<dbReference type="InterPro" id="IPR011123">
    <property type="entry name" value="Y_Y_Y"/>
</dbReference>
<dbReference type="EMBL" id="QLII01000001">
    <property type="protein sequence ID" value="RAI73792.1"/>
    <property type="molecule type" value="Genomic_DNA"/>
</dbReference>
<dbReference type="Gene3D" id="3.30.565.10">
    <property type="entry name" value="Histidine kinase-like ATPase, C-terminal domain"/>
    <property type="match status" value="1"/>
</dbReference>
<dbReference type="Pfam" id="PF07494">
    <property type="entry name" value="Reg_prop"/>
    <property type="match status" value="1"/>
</dbReference>
<dbReference type="SUPFAM" id="SSF55874">
    <property type="entry name" value="ATPase domain of HSP90 chaperone/DNA topoisomerase II/histidine kinase"/>
    <property type="match status" value="1"/>
</dbReference>
<dbReference type="Proteomes" id="UP000249016">
    <property type="component" value="Unassembled WGS sequence"/>
</dbReference>
<dbReference type="PRINTS" id="PR00344">
    <property type="entry name" value="BCTRLSENSOR"/>
</dbReference>